<keyword evidence="2" id="KW-1185">Reference proteome</keyword>
<dbReference type="Gene3D" id="3.30.540.10">
    <property type="entry name" value="Fructose-1,6-Bisphosphatase, subunit A, domain 1"/>
    <property type="match status" value="1"/>
</dbReference>
<dbReference type="Pfam" id="PF00459">
    <property type="entry name" value="Inositol_P"/>
    <property type="match status" value="1"/>
</dbReference>
<gene>
    <name evidence="1" type="ORF">NJU99_10455</name>
</gene>
<accession>A0ABY5E3E1</accession>
<dbReference type="InterPro" id="IPR000760">
    <property type="entry name" value="Inositol_monophosphatase-like"/>
</dbReference>
<dbReference type="EMBL" id="CP100595">
    <property type="protein sequence ID" value="UTJ05680.1"/>
    <property type="molecule type" value="Genomic_DNA"/>
</dbReference>
<protein>
    <submittedName>
        <fullName evidence="1">Inositol monophosphatase</fullName>
    </submittedName>
</protein>
<proteinExistence type="predicted"/>
<evidence type="ECO:0000313" key="1">
    <source>
        <dbReference type="EMBL" id="UTJ05680.1"/>
    </source>
</evidence>
<dbReference type="SUPFAM" id="SSF56655">
    <property type="entry name" value="Carbohydrate phosphatase"/>
    <property type="match status" value="1"/>
</dbReference>
<reference evidence="1" key="1">
    <citation type="submission" date="2022-07" db="EMBL/GenBank/DDBJ databases">
        <title>Arcobacter roscoffensis sp. nov., a marine bacterium isolated from coastal seawater collected from Roscoff, France.</title>
        <authorList>
            <person name="Pascual J."/>
            <person name="Lepeaux C."/>
            <person name="Methner A."/>
            <person name="Overmann J."/>
        </authorList>
    </citation>
    <scope>NUCLEOTIDE SEQUENCE</scope>
    <source>
        <strain evidence="1">ARW1-2F2</strain>
    </source>
</reference>
<dbReference type="RefSeq" id="WP_254575861.1">
    <property type="nucleotide sequence ID" value="NZ_CP100595.1"/>
</dbReference>
<sequence length="251" mass="29067">MNKTITEAYKENFINSVIEANKELYNYLHYNLKEKDLQYSNTIGYGGDNSLNIDLYAEEIFIKYLKKFGNIYSEECGFIDFNKDFTIIIDPIDGSDNFCANLEYYGSSVALKYKDEIIAGFVCNLATGNLIYKAFYFDIKEFNITGKKVLKRDGFDKFGIFERAYKYPKISQKLQESSIKFRSLGAAAVSLAFSKNYDFVLFVGQIREFDIAASLYICNEQNIYKSEDFLLISKNKQKVELIKEIINNNRL</sequence>
<dbReference type="Proteomes" id="UP001060012">
    <property type="component" value="Chromosome"/>
</dbReference>
<dbReference type="PRINTS" id="PR00377">
    <property type="entry name" value="IMPHPHTASES"/>
</dbReference>
<name>A0ABY5E3E1_9BACT</name>
<evidence type="ECO:0000313" key="2">
    <source>
        <dbReference type="Proteomes" id="UP001060012"/>
    </source>
</evidence>
<organism evidence="1 2">
    <name type="scientific">Arcobacter roscoffensis</name>
    <dbReference type="NCBI Taxonomy" id="2961520"/>
    <lineage>
        <taxon>Bacteria</taxon>
        <taxon>Pseudomonadati</taxon>
        <taxon>Campylobacterota</taxon>
        <taxon>Epsilonproteobacteria</taxon>
        <taxon>Campylobacterales</taxon>
        <taxon>Arcobacteraceae</taxon>
        <taxon>Arcobacter</taxon>
    </lineage>
</organism>